<dbReference type="SUPFAM" id="SSF55874">
    <property type="entry name" value="ATPase domain of HSP90 chaperone/DNA topoisomerase II/histidine kinase"/>
    <property type="match status" value="1"/>
</dbReference>
<gene>
    <name evidence="10" type="ORF">EDD34_2212</name>
</gene>
<evidence type="ECO:0000313" key="11">
    <source>
        <dbReference type="Proteomes" id="UP000280501"/>
    </source>
</evidence>
<feature type="domain" description="Histidine kinase" evidence="9">
    <location>
        <begin position="14"/>
        <end position="237"/>
    </location>
</feature>
<dbReference type="RefSeq" id="WP_123814604.1">
    <property type="nucleotide sequence ID" value="NZ_RKQZ01000001.1"/>
</dbReference>
<keyword evidence="7" id="KW-0902">Two-component regulatory system</keyword>
<dbReference type="SMART" id="SM00388">
    <property type="entry name" value="HisKA"/>
    <property type="match status" value="1"/>
</dbReference>
<dbReference type="GO" id="GO:0005886">
    <property type="term" value="C:plasma membrane"/>
    <property type="evidence" value="ECO:0007669"/>
    <property type="project" value="UniProtKB-SubCell"/>
</dbReference>
<evidence type="ECO:0000256" key="8">
    <source>
        <dbReference type="SAM" id="MobiDB-lite"/>
    </source>
</evidence>
<evidence type="ECO:0000256" key="5">
    <source>
        <dbReference type="ARBA" id="ARBA00022679"/>
    </source>
</evidence>
<evidence type="ECO:0000259" key="9">
    <source>
        <dbReference type="PROSITE" id="PS50109"/>
    </source>
</evidence>
<name>A0A3N4ZNZ3_9MICO</name>
<keyword evidence="6" id="KW-0418">Kinase</keyword>
<evidence type="ECO:0000256" key="1">
    <source>
        <dbReference type="ARBA" id="ARBA00000085"/>
    </source>
</evidence>
<keyword evidence="5" id="KW-0808">Transferase</keyword>
<evidence type="ECO:0000256" key="6">
    <source>
        <dbReference type="ARBA" id="ARBA00022777"/>
    </source>
</evidence>
<dbReference type="SUPFAM" id="SSF47384">
    <property type="entry name" value="Homodimeric domain of signal transducing histidine kinase"/>
    <property type="match status" value="1"/>
</dbReference>
<dbReference type="PROSITE" id="PS50109">
    <property type="entry name" value="HIS_KIN"/>
    <property type="match status" value="1"/>
</dbReference>
<dbReference type="CDD" id="cd00075">
    <property type="entry name" value="HATPase"/>
    <property type="match status" value="1"/>
</dbReference>
<evidence type="ECO:0000256" key="2">
    <source>
        <dbReference type="ARBA" id="ARBA00004236"/>
    </source>
</evidence>
<feature type="compositionally biased region" description="Low complexity" evidence="8">
    <location>
        <begin position="234"/>
        <end position="249"/>
    </location>
</feature>
<dbReference type="PANTHER" id="PTHR43047">
    <property type="entry name" value="TWO-COMPONENT HISTIDINE PROTEIN KINASE"/>
    <property type="match status" value="1"/>
</dbReference>
<keyword evidence="4" id="KW-0597">Phosphoprotein</keyword>
<dbReference type="GO" id="GO:0000155">
    <property type="term" value="F:phosphorelay sensor kinase activity"/>
    <property type="evidence" value="ECO:0007669"/>
    <property type="project" value="InterPro"/>
</dbReference>
<proteinExistence type="predicted"/>
<evidence type="ECO:0000256" key="4">
    <source>
        <dbReference type="ARBA" id="ARBA00022553"/>
    </source>
</evidence>
<dbReference type="Pfam" id="PF02518">
    <property type="entry name" value="HATPase_c"/>
    <property type="match status" value="1"/>
</dbReference>
<evidence type="ECO:0000256" key="3">
    <source>
        <dbReference type="ARBA" id="ARBA00012438"/>
    </source>
</evidence>
<comment type="caution">
    <text evidence="10">The sequence shown here is derived from an EMBL/GenBank/DDBJ whole genome shotgun (WGS) entry which is preliminary data.</text>
</comment>
<reference evidence="10 11" key="1">
    <citation type="submission" date="2018-11" db="EMBL/GenBank/DDBJ databases">
        <title>Sequencing the genomes of 1000 actinobacteria strains.</title>
        <authorList>
            <person name="Klenk H.-P."/>
        </authorList>
    </citation>
    <scope>NUCLEOTIDE SEQUENCE [LARGE SCALE GENOMIC DNA]</scope>
    <source>
        <strain evidence="10 11">DSM 15700</strain>
    </source>
</reference>
<dbReference type="EC" id="2.7.13.3" evidence="3"/>
<dbReference type="InterPro" id="IPR004358">
    <property type="entry name" value="Sig_transdc_His_kin-like_C"/>
</dbReference>
<comment type="subcellular location">
    <subcellularLocation>
        <location evidence="2">Cell membrane</location>
    </subcellularLocation>
</comment>
<accession>A0A3N4ZNZ3</accession>
<dbReference type="GO" id="GO:0009927">
    <property type="term" value="F:histidine phosphotransfer kinase activity"/>
    <property type="evidence" value="ECO:0007669"/>
    <property type="project" value="TreeGrafter"/>
</dbReference>
<dbReference type="Gene3D" id="1.10.287.130">
    <property type="match status" value="1"/>
</dbReference>
<dbReference type="InterPro" id="IPR036097">
    <property type="entry name" value="HisK_dim/P_sf"/>
</dbReference>
<feature type="region of interest" description="Disordered" evidence="8">
    <location>
        <begin position="221"/>
        <end position="249"/>
    </location>
</feature>
<evidence type="ECO:0000313" key="10">
    <source>
        <dbReference type="EMBL" id="RPF21581.1"/>
    </source>
</evidence>
<dbReference type="InterPro" id="IPR003661">
    <property type="entry name" value="HisK_dim/P_dom"/>
</dbReference>
<dbReference type="PRINTS" id="PR00344">
    <property type="entry name" value="BCTRLSENSOR"/>
</dbReference>
<protein>
    <recommendedName>
        <fullName evidence="3">histidine kinase</fullName>
        <ecNumber evidence="3">2.7.13.3</ecNumber>
    </recommendedName>
</protein>
<organism evidence="10 11">
    <name type="scientific">Myceligenerans xiligouense</name>
    <dbReference type="NCBI Taxonomy" id="253184"/>
    <lineage>
        <taxon>Bacteria</taxon>
        <taxon>Bacillati</taxon>
        <taxon>Actinomycetota</taxon>
        <taxon>Actinomycetes</taxon>
        <taxon>Micrococcales</taxon>
        <taxon>Promicromonosporaceae</taxon>
        <taxon>Myceligenerans</taxon>
    </lineage>
</organism>
<dbReference type="InterPro" id="IPR003594">
    <property type="entry name" value="HATPase_dom"/>
</dbReference>
<dbReference type="Pfam" id="PF00512">
    <property type="entry name" value="HisKA"/>
    <property type="match status" value="1"/>
</dbReference>
<dbReference type="AlphaFoldDB" id="A0A3N4ZNZ3"/>
<sequence length="249" mass="25873">MTDDTDDPAELIGEVGHELRSPLTSVLGYAQLLGAQELTEEQRRCVEAIERGGRRLLRTVNELLVSAELSVGKAGPAGRRDGWKQVDLTEQARRCRDEFAPASRAAGVSLTVTASEPVPVSGEPELLAQALESLLSQAMRATPRGGTVSVRVGLREGAPREAVVEVVDTGAGLGPEELGLLDERLRRAGSDGVPRAFGVGLGLPVVRAVVEVHGGALDVDSAPGEGTRVTVTLPAGSPPSSSAGARPAR</sequence>
<keyword evidence="11" id="KW-1185">Reference proteome</keyword>
<dbReference type="PANTHER" id="PTHR43047:SF72">
    <property type="entry name" value="OSMOSENSING HISTIDINE PROTEIN KINASE SLN1"/>
    <property type="match status" value="1"/>
</dbReference>
<dbReference type="InterPro" id="IPR036890">
    <property type="entry name" value="HATPase_C_sf"/>
</dbReference>
<dbReference type="SMART" id="SM00387">
    <property type="entry name" value="HATPase_c"/>
    <property type="match status" value="1"/>
</dbReference>
<dbReference type="Gene3D" id="3.30.565.10">
    <property type="entry name" value="Histidine kinase-like ATPase, C-terminal domain"/>
    <property type="match status" value="1"/>
</dbReference>
<dbReference type="OrthoDB" id="9757990at2"/>
<dbReference type="CDD" id="cd00082">
    <property type="entry name" value="HisKA"/>
    <property type="match status" value="1"/>
</dbReference>
<evidence type="ECO:0000256" key="7">
    <source>
        <dbReference type="ARBA" id="ARBA00023012"/>
    </source>
</evidence>
<comment type="catalytic activity">
    <reaction evidence="1">
        <text>ATP + protein L-histidine = ADP + protein N-phospho-L-histidine.</text>
        <dbReference type="EC" id="2.7.13.3"/>
    </reaction>
</comment>
<dbReference type="InterPro" id="IPR005467">
    <property type="entry name" value="His_kinase_dom"/>
</dbReference>
<dbReference type="Proteomes" id="UP000280501">
    <property type="component" value="Unassembled WGS sequence"/>
</dbReference>
<dbReference type="EMBL" id="RKQZ01000001">
    <property type="protein sequence ID" value="RPF21581.1"/>
    <property type="molecule type" value="Genomic_DNA"/>
</dbReference>